<dbReference type="Pfam" id="PF06013">
    <property type="entry name" value="WXG100"/>
    <property type="match status" value="1"/>
</dbReference>
<dbReference type="AlphaFoldDB" id="F2JHR1"/>
<proteinExistence type="predicted"/>
<sequence length="94" mass="10337">MSASSLASKVQQTLSTLQSSTRQMKADVEAVKKNWSGSSYDNFRASYCELEKKFSTLNSSWRNVASRLNSLSGAVEAAEREKRAKLAAAKSKNK</sequence>
<dbReference type="Gene3D" id="1.10.287.1060">
    <property type="entry name" value="ESAT-6-like"/>
    <property type="match status" value="1"/>
</dbReference>
<feature type="region of interest" description="Disordered" evidence="1">
    <location>
        <begin position="1"/>
        <end position="23"/>
    </location>
</feature>
<dbReference type="STRING" id="642492.Clole_3722"/>
<evidence type="ECO:0000256" key="1">
    <source>
        <dbReference type="SAM" id="MobiDB-lite"/>
    </source>
</evidence>
<dbReference type="KEGG" id="cle:Clole_3722"/>
<gene>
    <name evidence="2" type="ordered locus">Clole_3722</name>
</gene>
<protein>
    <recommendedName>
        <fullName evidence="4">ESAT-6-like protein</fullName>
    </recommendedName>
</protein>
<dbReference type="EMBL" id="CP002582">
    <property type="protein sequence ID" value="ADZ85403.1"/>
    <property type="molecule type" value="Genomic_DNA"/>
</dbReference>
<evidence type="ECO:0000313" key="2">
    <source>
        <dbReference type="EMBL" id="ADZ85403.1"/>
    </source>
</evidence>
<keyword evidence="3" id="KW-1185">Reference proteome</keyword>
<evidence type="ECO:0000313" key="3">
    <source>
        <dbReference type="Proteomes" id="UP000008467"/>
    </source>
</evidence>
<organism evidence="2 3">
    <name type="scientific">Cellulosilyticum lentocellum (strain ATCC 49066 / DSM 5427 / NCIMB 11756 / RHM5)</name>
    <name type="common">Clostridium lentocellum</name>
    <dbReference type="NCBI Taxonomy" id="642492"/>
    <lineage>
        <taxon>Bacteria</taxon>
        <taxon>Bacillati</taxon>
        <taxon>Bacillota</taxon>
        <taxon>Clostridia</taxon>
        <taxon>Lachnospirales</taxon>
        <taxon>Cellulosilyticaceae</taxon>
        <taxon>Cellulosilyticum</taxon>
    </lineage>
</organism>
<dbReference type="RefSeq" id="WP_013658679.1">
    <property type="nucleotide sequence ID" value="NC_015275.1"/>
</dbReference>
<dbReference type="InterPro" id="IPR010310">
    <property type="entry name" value="T7SS_ESAT-6-like"/>
</dbReference>
<accession>F2JHR1</accession>
<evidence type="ECO:0008006" key="4">
    <source>
        <dbReference type="Google" id="ProtNLM"/>
    </source>
</evidence>
<dbReference type="InterPro" id="IPR036689">
    <property type="entry name" value="ESAT-6-like_sf"/>
</dbReference>
<dbReference type="Proteomes" id="UP000008467">
    <property type="component" value="Chromosome"/>
</dbReference>
<dbReference type="SUPFAM" id="SSF140453">
    <property type="entry name" value="EsxAB dimer-like"/>
    <property type="match status" value="1"/>
</dbReference>
<dbReference type="HOGENOM" id="CLU_2380966_0_0_9"/>
<name>F2JHR1_CELLD</name>
<reference evidence="2 3" key="1">
    <citation type="journal article" date="2011" name="J. Bacteriol.">
        <title>Complete genome sequence of the cellulose-degrading bacterium Cellulosilyticum lentocellum.</title>
        <authorList>
            <consortium name="US DOE Joint Genome Institute"/>
            <person name="Miller D.A."/>
            <person name="Suen G."/>
            <person name="Bruce D."/>
            <person name="Copeland A."/>
            <person name="Cheng J.F."/>
            <person name="Detter C."/>
            <person name="Goodwin L.A."/>
            <person name="Han C.S."/>
            <person name="Hauser L.J."/>
            <person name="Land M.L."/>
            <person name="Lapidus A."/>
            <person name="Lucas S."/>
            <person name="Meincke L."/>
            <person name="Pitluck S."/>
            <person name="Tapia R."/>
            <person name="Teshima H."/>
            <person name="Woyke T."/>
            <person name="Fox B.G."/>
            <person name="Angert E.R."/>
            <person name="Currie C.R."/>
        </authorList>
    </citation>
    <scope>NUCLEOTIDE SEQUENCE [LARGE SCALE GENOMIC DNA]</scope>
    <source>
        <strain evidence="3">ATCC 49066 / DSM 5427 / NCIMB 11756 / RHM5</strain>
    </source>
</reference>